<dbReference type="PROSITE" id="PS50110">
    <property type="entry name" value="RESPONSE_REGULATORY"/>
    <property type="match status" value="1"/>
</dbReference>
<dbReference type="InterPro" id="IPR016032">
    <property type="entry name" value="Sig_transdc_resp-reg_C-effctor"/>
</dbReference>
<feature type="modified residue" description="4-aspartylphosphate" evidence="3">
    <location>
        <position position="56"/>
    </location>
</feature>
<keyword evidence="6" id="KW-1185">Reference proteome</keyword>
<dbReference type="SUPFAM" id="SSF46894">
    <property type="entry name" value="C-terminal effector domain of the bipartite response regulators"/>
    <property type="match status" value="1"/>
</dbReference>
<reference evidence="5 6" key="1">
    <citation type="submission" date="2020-01" db="EMBL/GenBank/DDBJ databases">
        <title>Genome analysis.</title>
        <authorList>
            <person name="Wu S."/>
            <person name="Wang G."/>
        </authorList>
    </citation>
    <scope>NUCLEOTIDE SEQUENCE [LARGE SCALE GENOMIC DNA]</scope>
    <source>
        <strain evidence="5 6">SYL130</strain>
    </source>
</reference>
<dbReference type="SMART" id="SM00448">
    <property type="entry name" value="REC"/>
    <property type="match status" value="1"/>
</dbReference>
<dbReference type="InterPro" id="IPR001789">
    <property type="entry name" value="Sig_transdc_resp-reg_receiver"/>
</dbReference>
<dbReference type="InterPro" id="IPR058245">
    <property type="entry name" value="NreC/VraR/RcsB-like_REC"/>
</dbReference>
<evidence type="ECO:0000313" key="5">
    <source>
        <dbReference type="EMBL" id="NCI50219.1"/>
    </source>
</evidence>
<dbReference type="PANTHER" id="PTHR43214:SF43">
    <property type="entry name" value="TWO-COMPONENT RESPONSE REGULATOR"/>
    <property type="match status" value="1"/>
</dbReference>
<dbReference type="RefSeq" id="WP_161818526.1">
    <property type="nucleotide sequence ID" value="NZ_JAACJS010000012.1"/>
</dbReference>
<dbReference type="SUPFAM" id="SSF52172">
    <property type="entry name" value="CheY-like"/>
    <property type="match status" value="1"/>
</dbReference>
<dbReference type="Proteomes" id="UP000753802">
    <property type="component" value="Unassembled WGS sequence"/>
</dbReference>
<evidence type="ECO:0000313" key="6">
    <source>
        <dbReference type="Proteomes" id="UP000753802"/>
    </source>
</evidence>
<dbReference type="EMBL" id="JAACJS010000012">
    <property type="protein sequence ID" value="NCI50219.1"/>
    <property type="molecule type" value="Genomic_DNA"/>
</dbReference>
<evidence type="ECO:0000256" key="1">
    <source>
        <dbReference type="ARBA" id="ARBA00022553"/>
    </source>
</evidence>
<name>A0ABW9ZSX0_9BACT</name>
<evidence type="ECO:0000256" key="3">
    <source>
        <dbReference type="PROSITE-ProRule" id="PRU00169"/>
    </source>
</evidence>
<dbReference type="Pfam" id="PF00072">
    <property type="entry name" value="Response_reg"/>
    <property type="match status" value="1"/>
</dbReference>
<dbReference type="PANTHER" id="PTHR43214">
    <property type="entry name" value="TWO-COMPONENT RESPONSE REGULATOR"/>
    <property type="match status" value="1"/>
</dbReference>
<keyword evidence="1 3" id="KW-0597">Phosphoprotein</keyword>
<dbReference type="Gene3D" id="3.40.50.2300">
    <property type="match status" value="1"/>
</dbReference>
<dbReference type="InterPro" id="IPR039420">
    <property type="entry name" value="WalR-like"/>
</dbReference>
<evidence type="ECO:0000256" key="2">
    <source>
        <dbReference type="ARBA" id="ARBA00023125"/>
    </source>
</evidence>
<accession>A0ABW9ZSX0</accession>
<dbReference type="InterPro" id="IPR011006">
    <property type="entry name" value="CheY-like_superfamily"/>
</dbReference>
<evidence type="ECO:0000259" key="4">
    <source>
        <dbReference type="PROSITE" id="PS50110"/>
    </source>
</evidence>
<feature type="domain" description="Response regulatory" evidence="4">
    <location>
        <begin position="3"/>
        <end position="121"/>
    </location>
</feature>
<dbReference type="InterPro" id="IPR000792">
    <property type="entry name" value="Tscrpt_reg_LuxR_C"/>
</dbReference>
<dbReference type="CDD" id="cd17535">
    <property type="entry name" value="REC_NarL-like"/>
    <property type="match status" value="1"/>
</dbReference>
<proteinExistence type="predicted"/>
<gene>
    <name evidence="5" type="ORF">GWC95_09810</name>
</gene>
<protein>
    <submittedName>
        <fullName evidence="5">Response regulator transcription factor</fullName>
    </submittedName>
</protein>
<keyword evidence="2" id="KW-0238">DNA-binding</keyword>
<organism evidence="5 6">
    <name type="scientific">Sediminibacterium roseum</name>
    <dbReference type="NCBI Taxonomy" id="1978412"/>
    <lineage>
        <taxon>Bacteria</taxon>
        <taxon>Pseudomonadati</taxon>
        <taxon>Bacteroidota</taxon>
        <taxon>Chitinophagia</taxon>
        <taxon>Chitinophagales</taxon>
        <taxon>Chitinophagaceae</taxon>
        <taxon>Sediminibacterium</taxon>
    </lineage>
</organism>
<sequence>MTKIAVVDDSLKALNAIIDTLSSEDWIEVVLKCSDAFEIIRYCNNQSNLPDIILVDVHMDKMDGVILTDYLHDHFPKIKVIGLSTYIAKDIVEDMLSSGAWGYVNKINLRYLTKAIRSVSTYKVYIDPMIAVDASQRLVLIKERARQKEIRRELQLTKREATFVTLNSSSLEYTEIAQLMDITPKAVINIFARLAKKLHLKSRHSLLLFSVQKKLTKITHIPDKKEDD</sequence>
<dbReference type="SMART" id="SM00421">
    <property type="entry name" value="HTH_LUXR"/>
    <property type="match status" value="1"/>
</dbReference>
<comment type="caution">
    <text evidence="5">The sequence shown here is derived from an EMBL/GenBank/DDBJ whole genome shotgun (WGS) entry which is preliminary data.</text>
</comment>